<keyword evidence="2" id="KW-1185">Reference proteome</keyword>
<proteinExistence type="predicted"/>
<name>A0ABY2GXL1_9HYPO</name>
<dbReference type="GeneID" id="300578762"/>
<protein>
    <submittedName>
        <fullName evidence="1">Uncharacterized protein</fullName>
    </submittedName>
</protein>
<evidence type="ECO:0000313" key="2">
    <source>
        <dbReference type="Proteomes" id="UP001642720"/>
    </source>
</evidence>
<accession>A0ABY2GXL1</accession>
<comment type="caution">
    <text evidence="1">The sequence shown here is derived from an EMBL/GenBank/DDBJ whole genome shotgun (WGS) entry which is preliminary data.</text>
</comment>
<reference evidence="1 2" key="1">
    <citation type="submission" date="2018-01" db="EMBL/GenBank/DDBJ databases">
        <title>Genome characterization of the sugarcane-associated fungus Trichoderma ghanense CCMA-1212 and their application in lignocelulose bioconversion.</title>
        <authorList>
            <person name="Steindorff A.S."/>
            <person name="Mendes T.D."/>
            <person name="Vilela E.S.D."/>
            <person name="Rodrigues D.S."/>
            <person name="Formighieri E.F."/>
            <person name="Melo I.S."/>
            <person name="Favaro L.C.L."/>
        </authorList>
    </citation>
    <scope>NUCLEOTIDE SEQUENCE [LARGE SCALE GENOMIC DNA]</scope>
    <source>
        <strain evidence="1 2">CCMA-1212</strain>
    </source>
</reference>
<gene>
    <name evidence="1" type="ORF">CCMA1212_007136</name>
</gene>
<evidence type="ECO:0000313" key="1">
    <source>
        <dbReference type="EMBL" id="TFB00697.1"/>
    </source>
</evidence>
<organism evidence="1 2">
    <name type="scientific">Trichoderma ghanense</name>
    <dbReference type="NCBI Taxonomy" id="65468"/>
    <lineage>
        <taxon>Eukaryota</taxon>
        <taxon>Fungi</taxon>
        <taxon>Dikarya</taxon>
        <taxon>Ascomycota</taxon>
        <taxon>Pezizomycotina</taxon>
        <taxon>Sordariomycetes</taxon>
        <taxon>Hypocreomycetidae</taxon>
        <taxon>Hypocreales</taxon>
        <taxon>Hypocreaceae</taxon>
        <taxon>Trichoderma</taxon>
    </lineage>
</organism>
<dbReference type="RefSeq" id="XP_073556898.1">
    <property type="nucleotide sequence ID" value="XM_073704312.1"/>
</dbReference>
<dbReference type="EMBL" id="PPTA01000010">
    <property type="protein sequence ID" value="TFB00697.1"/>
    <property type="molecule type" value="Genomic_DNA"/>
</dbReference>
<sequence length="85" mass="9284">MAPKQLHTGRTSARRCSPTLCANHTPDETPSRAAVLLAISPRSNQGPAPIEIWCFCFLGSCVCRRQVTAGLIIARARSTRTAMRF</sequence>
<dbReference type="Proteomes" id="UP001642720">
    <property type="component" value="Unassembled WGS sequence"/>
</dbReference>